<evidence type="ECO:0000256" key="1">
    <source>
        <dbReference type="SAM" id="MobiDB-lite"/>
    </source>
</evidence>
<proteinExistence type="predicted"/>
<dbReference type="AlphaFoldDB" id="A0A9J5W6E9"/>
<name>A0A9J5W6E9_SOLCO</name>
<sequence>MPSSNSVKQYPIAQSNRVRSSEGQREKVIDLTEGWIANWIKPLPWDSTPTYLVGLYYYCTIVDTRIGKVGLKVRMVGRLTSWVELAEPLVGSSEVPLLAFNFILNEYFRFVTFGEKPEIAKALGDSPKVFLIAFLSIPLNLFAV</sequence>
<organism evidence="2 3">
    <name type="scientific">Solanum commersonii</name>
    <name type="common">Commerson's wild potato</name>
    <name type="synonym">Commerson's nightshade</name>
    <dbReference type="NCBI Taxonomy" id="4109"/>
    <lineage>
        <taxon>Eukaryota</taxon>
        <taxon>Viridiplantae</taxon>
        <taxon>Streptophyta</taxon>
        <taxon>Embryophyta</taxon>
        <taxon>Tracheophyta</taxon>
        <taxon>Spermatophyta</taxon>
        <taxon>Magnoliopsida</taxon>
        <taxon>eudicotyledons</taxon>
        <taxon>Gunneridae</taxon>
        <taxon>Pentapetalae</taxon>
        <taxon>asterids</taxon>
        <taxon>lamiids</taxon>
        <taxon>Solanales</taxon>
        <taxon>Solanaceae</taxon>
        <taxon>Solanoideae</taxon>
        <taxon>Solaneae</taxon>
        <taxon>Solanum</taxon>
    </lineage>
</organism>
<reference evidence="2 3" key="1">
    <citation type="submission" date="2020-09" db="EMBL/GenBank/DDBJ databases">
        <title>De no assembly of potato wild relative species, Solanum commersonii.</title>
        <authorList>
            <person name="Cho K."/>
        </authorList>
    </citation>
    <scope>NUCLEOTIDE SEQUENCE [LARGE SCALE GENOMIC DNA]</scope>
    <source>
        <strain evidence="2">LZ3.2</strain>
        <tissue evidence="2">Leaf</tissue>
    </source>
</reference>
<keyword evidence="3" id="KW-1185">Reference proteome</keyword>
<comment type="caution">
    <text evidence="2">The sequence shown here is derived from an EMBL/GenBank/DDBJ whole genome shotgun (WGS) entry which is preliminary data.</text>
</comment>
<gene>
    <name evidence="2" type="ORF">H5410_060570</name>
</gene>
<accession>A0A9J5W6E9</accession>
<dbReference type="EMBL" id="JACXVP010000012">
    <property type="protein sequence ID" value="KAG5570804.1"/>
    <property type="molecule type" value="Genomic_DNA"/>
</dbReference>
<evidence type="ECO:0000313" key="3">
    <source>
        <dbReference type="Proteomes" id="UP000824120"/>
    </source>
</evidence>
<protein>
    <submittedName>
        <fullName evidence="2">Uncharacterized protein</fullName>
    </submittedName>
</protein>
<dbReference type="Proteomes" id="UP000824120">
    <property type="component" value="Chromosome 12"/>
</dbReference>
<feature type="compositionally biased region" description="Polar residues" evidence="1">
    <location>
        <begin position="1"/>
        <end position="18"/>
    </location>
</feature>
<evidence type="ECO:0000313" key="2">
    <source>
        <dbReference type="EMBL" id="KAG5570804.1"/>
    </source>
</evidence>
<feature type="region of interest" description="Disordered" evidence="1">
    <location>
        <begin position="1"/>
        <end position="21"/>
    </location>
</feature>